<dbReference type="PROSITE" id="PS51257">
    <property type="entry name" value="PROKAR_LIPOPROTEIN"/>
    <property type="match status" value="1"/>
</dbReference>
<evidence type="ECO:0000313" key="3">
    <source>
        <dbReference type="EMBL" id="WEJ62936.1"/>
    </source>
</evidence>
<keyword evidence="4" id="KW-1185">Reference proteome</keyword>
<sequence>MKLKTKLTALAAALAISIAGCGGGGDTTGDTAGIGGSGFISSGTITGFGSVYVNGVKFETDSATFDIEGDTSSNQANLSIGMIVKVYGTINTDGTTGTATSIVFDDELQGPIAGVIYSPALSTADTADSVSFTVLGVTVNADRITTNFDGATLFDSTAGNLVDGNHIEISGFFDSNGVLHASRIEKQSDSTVEMKGTVDNYVDVSNFDIVRLDSNNSVIVTVNVDASSASSIEGLPNGIADGAFIEVEGTYNSGSNTITADKVESEYFEIEDTDEFEVEGYITNFNSNSDFKINGMSIDASGAQIEPAGTALTNDLKVEAEGQIVNNVLIADEISLRGGEIKIEAPVSSVDTLNNTLTIQATTLPDFITIEVGNETEFRDEVNDTEPFYLENINNSMHVAIEGFELQNGNVFADKVVVIDGLDGIAVDGVLESFDAGAKTVTILGATFSALDGTTTYEQNDVILAPNSWATLEPKLNPNTTQIEVEDTNSDGIADKIEID</sequence>
<accession>A0ABY8CAC9</accession>
<proteinExistence type="predicted"/>
<feature type="signal peptide" evidence="1">
    <location>
        <begin position="1"/>
        <end position="22"/>
    </location>
</feature>
<name>A0ABY8CAC9_9GAMM</name>
<dbReference type="InterPro" id="IPR043724">
    <property type="entry name" value="DUF5666"/>
</dbReference>
<evidence type="ECO:0000256" key="1">
    <source>
        <dbReference type="SAM" id="SignalP"/>
    </source>
</evidence>
<gene>
    <name evidence="3" type="ORF">NR989_01430</name>
</gene>
<dbReference type="Pfam" id="PF18914">
    <property type="entry name" value="DUF5666"/>
    <property type="match status" value="5"/>
</dbReference>
<protein>
    <submittedName>
        <fullName evidence="3">DUF5666 domain-containing protein</fullName>
    </submittedName>
</protein>
<feature type="domain" description="DUF5666" evidence="2">
    <location>
        <begin position="38"/>
        <end position="102"/>
    </location>
</feature>
<dbReference type="EMBL" id="CP102381">
    <property type="protein sequence ID" value="WEJ62936.1"/>
    <property type="molecule type" value="Genomic_DNA"/>
</dbReference>
<feature type="domain" description="DUF5666" evidence="2">
    <location>
        <begin position="128"/>
        <end position="185"/>
    </location>
</feature>
<feature type="domain" description="DUF5666" evidence="2">
    <location>
        <begin position="214"/>
        <end position="264"/>
    </location>
</feature>
<feature type="domain" description="DUF5666" evidence="2">
    <location>
        <begin position="279"/>
        <end position="334"/>
    </location>
</feature>
<feature type="chain" id="PRO_5046526743" evidence="1">
    <location>
        <begin position="23"/>
        <end position="500"/>
    </location>
</feature>
<dbReference type="RefSeq" id="WP_275595193.1">
    <property type="nucleotide sequence ID" value="NZ_CP102381.1"/>
</dbReference>
<organism evidence="3 4">
    <name type="scientific">Thiomicrorhabdus lithotrophica</name>
    <dbReference type="NCBI Taxonomy" id="2949997"/>
    <lineage>
        <taxon>Bacteria</taxon>
        <taxon>Pseudomonadati</taxon>
        <taxon>Pseudomonadota</taxon>
        <taxon>Gammaproteobacteria</taxon>
        <taxon>Thiotrichales</taxon>
        <taxon>Piscirickettsiaceae</taxon>
        <taxon>Thiomicrorhabdus</taxon>
    </lineage>
</organism>
<evidence type="ECO:0000313" key="4">
    <source>
        <dbReference type="Proteomes" id="UP001222275"/>
    </source>
</evidence>
<keyword evidence="1" id="KW-0732">Signal</keyword>
<dbReference type="Proteomes" id="UP001222275">
    <property type="component" value="Chromosome"/>
</dbReference>
<evidence type="ECO:0000259" key="2">
    <source>
        <dbReference type="Pfam" id="PF18914"/>
    </source>
</evidence>
<feature type="domain" description="DUF5666" evidence="2">
    <location>
        <begin position="346"/>
        <end position="416"/>
    </location>
</feature>
<reference evidence="3 4" key="1">
    <citation type="submission" date="2022-06" db="EMBL/GenBank/DDBJ databases">
        <title>Thiomicrohabdus sp. nov, an obligately chemolithoautotrophic, sulfur-oxidizing bacterium isolated from beach of Guanyin Mountain. Amoy.</title>
        <authorList>
            <person name="Zhu H."/>
        </authorList>
    </citation>
    <scope>NUCLEOTIDE SEQUENCE [LARGE SCALE GENOMIC DNA]</scope>
    <source>
        <strain evidence="3 4">XGS-01</strain>
    </source>
</reference>